<dbReference type="InterPro" id="IPR017932">
    <property type="entry name" value="GATase_2_dom"/>
</dbReference>
<dbReference type="STRING" id="657014.SAMN04488092_103188"/>
<evidence type="ECO:0000313" key="24">
    <source>
        <dbReference type="Proteomes" id="UP000198634"/>
    </source>
</evidence>
<dbReference type="InterPro" id="IPR050711">
    <property type="entry name" value="ET-N_metabolism_enzyme"/>
</dbReference>
<protein>
    <recommendedName>
        <fullName evidence="19">Glutamate synthase [NADPH] large chain</fullName>
        <ecNumber evidence="5">1.4.1.13</ecNumber>
    </recommendedName>
    <alternativeName>
        <fullName evidence="20">Glutamate synthase subunit alpha</fullName>
    </alternativeName>
</protein>
<evidence type="ECO:0000259" key="22">
    <source>
        <dbReference type="PROSITE" id="PS51278"/>
    </source>
</evidence>
<dbReference type="InterPro" id="IPR002489">
    <property type="entry name" value="Glu_synth_asu_C"/>
</dbReference>
<dbReference type="InterPro" id="IPR029055">
    <property type="entry name" value="Ntn_hydrolases_N"/>
</dbReference>
<keyword evidence="16" id="KW-0003">3Fe-4S</keyword>
<dbReference type="GO" id="GO:0019676">
    <property type="term" value="P:ammonia assimilation cycle"/>
    <property type="evidence" value="ECO:0007669"/>
    <property type="project" value="TreeGrafter"/>
</dbReference>
<comment type="cofactor">
    <cofactor evidence="1">
        <name>FMN</name>
        <dbReference type="ChEBI" id="CHEBI:58210"/>
    </cofactor>
</comment>
<dbReference type="Gene3D" id="3.20.20.70">
    <property type="entry name" value="Aldolase class I"/>
    <property type="match status" value="2"/>
</dbReference>
<dbReference type="CDD" id="cd02808">
    <property type="entry name" value="GltS_FMN"/>
    <property type="match status" value="1"/>
</dbReference>
<keyword evidence="7" id="KW-0285">Flavoprotein</keyword>
<evidence type="ECO:0000256" key="17">
    <source>
        <dbReference type="ARBA" id="ARBA00037898"/>
    </source>
</evidence>
<dbReference type="EMBL" id="FOEP01000003">
    <property type="protein sequence ID" value="SEP98281.1"/>
    <property type="molecule type" value="Genomic_DNA"/>
</dbReference>
<organism evidence="23 24">
    <name type="scientific">Thalassovita taeanensis</name>
    <dbReference type="NCBI Taxonomy" id="657014"/>
    <lineage>
        <taxon>Bacteria</taxon>
        <taxon>Pseudomonadati</taxon>
        <taxon>Pseudomonadota</taxon>
        <taxon>Alphaproteobacteria</taxon>
        <taxon>Rhodobacterales</taxon>
        <taxon>Roseobacteraceae</taxon>
        <taxon>Thalassovita</taxon>
    </lineage>
</organism>
<dbReference type="SUPFAM" id="SSF69336">
    <property type="entry name" value="Alpha subunit of glutamate synthase, C-terminal domain"/>
    <property type="match status" value="1"/>
</dbReference>
<dbReference type="Gene3D" id="2.160.20.60">
    <property type="entry name" value="Glutamate synthase, alpha subunit, C-terminal domain"/>
    <property type="match status" value="1"/>
</dbReference>
<dbReference type="EC" id="1.4.1.13" evidence="5"/>
<comment type="similarity">
    <text evidence="4">Belongs to the glutamate synthase family.</text>
</comment>
<dbReference type="GO" id="GO:0004355">
    <property type="term" value="F:glutamate synthase (NADPH) activity"/>
    <property type="evidence" value="ECO:0007669"/>
    <property type="project" value="UniProtKB-EC"/>
</dbReference>
<dbReference type="Pfam" id="PF01645">
    <property type="entry name" value="Glu_synthase"/>
    <property type="match status" value="1"/>
</dbReference>
<evidence type="ECO:0000256" key="9">
    <source>
        <dbReference type="ARBA" id="ARBA00022723"/>
    </source>
</evidence>
<comment type="pathway">
    <text evidence="17">Amino-acid biosynthesis; L-glutamate biosynthesis via GLT pathway; L-glutamate from 2-oxoglutarate and L-glutamine (NADP(+) route): step 1/1.</text>
</comment>
<dbReference type="InterPro" id="IPR006982">
    <property type="entry name" value="Glu_synth_centr_N"/>
</dbReference>
<accession>A0A1H9CBA6</accession>
<keyword evidence="11" id="KW-0315">Glutamine amidotransferase</keyword>
<evidence type="ECO:0000313" key="23">
    <source>
        <dbReference type="EMBL" id="SEP98281.1"/>
    </source>
</evidence>
<dbReference type="PROSITE" id="PS51278">
    <property type="entry name" value="GATASE_TYPE_2"/>
    <property type="match status" value="1"/>
</dbReference>
<evidence type="ECO:0000256" key="20">
    <source>
        <dbReference type="ARBA" id="ARBA00079921"/>
    </source>
</evidence>
<gene>
    <name evidence="23" type="ORF">SAMN04488092_103188</name>
</gene>
<dbReference type="InterPro" id="IPR036485">
    <property type="entry name" value="Glu_synth_asu_C_sf"/>
</dbReference>
<keyword evidence="9" id="KW-0479">Metal-binding</keyword>
<sequence>MTTYDANWVAAEEAKRQWMAENGLYSEAEEHSSCGVGLVVSLNGKPSRKVVESGITALKAIWHRGAVDADGKTGDGAGIHVQIPVPFFYDQIRRTGHEPRKDTLMAVGQVFLPRTNFGAQETCRTIVETEVLRMGHHIYGWRHVPVDITCLGEKANATRPEIEQILISNAKDIDEEAFERELYVIRRRIEKAANAAGVRDLYLCSLSCRSIIYKGMMLAEQVAVFYPDLMDERFESAFAIYHQRYSTNTFPQWWLAQPFRMLAHNGEINTLKGNVNWMKSHEIRMASSTFGDLAEDIKPIIQPGSSDSAALDSVFEVLVRAGRSAPMAKTMLVPESWSKQAVELPQSWRDMYSYCNSVMEPWDGPAALAMTDGRWVCAGLDRNGLRPMRYVVTGEGLLIAGSEAGMVPVNETNVKEKGALGPGQMLAVDMKKGLLFHDTEIKDKLAAALPFGEWVGKINELDGALAGLVEKPMYTGAELRKRQIAAGYTMEELEQILAPMAEDGKEALASMGDDTPAAVLSSKYRPLSHYFRQNFSQVTNPPIDSLREYRVMSLKTRFGNLKNVLDESSAQTEILVLDSPFVGNAQWDELTRQFNADLVEIDCTFMAGGDQEALHVGLARIRAEAEDAVRSGAGHLVLSDHSQNAEMIGMPMILATSAVHSHLTRKGLRTFCSLNVRSAECIDPHYFAVLIGCGATVVNAYLAEDSLSDRVEKGLLDVSLTEAVRRYRDAIDQGLLKIMAKMGISVISSYRGGLNFEAVGLSRAMCAEYFPGMTSRISGIGVHGIQKKAEAVHAQGWLGGRDVLPIGGFYKARKSGETHAWEAQSMHLLQMACNKASFEMWKQYSAKMQSNPPIHLRDLLAIKPLGDAVPIEQVESITSIRKRFVTPGMSLGALSPEAHKTLNVAMNRIGAKSDSGEGGEDPAHFVPEPNGDNPSAKIKQVASGRFGVTAEYLNQCEELEIKVAQGAKPGEGGQLPGMKVTELIARLRHSTPGVMLISPPPHHDIYSIEDLAQLIYDLKQINPRCKVTVKLVASSGVGTIAAGVAKAKADIILISGHNGGTGASPATSIKYAGLPWEMGLTEAHQVLSMNNLRDRITLRTDGGLRTGRDIVMAAMLGAEEYGIGTAALIAMGCIMVRQCQSNTCPVGVCTQDEALRAKFTGNADKVVNLITFYAQEVREILASIGATSLDQVIGRADLLHQVSRGNAHLDDLDLNPLLITVDGAHEIVYDRNKPRNVVPDTLDAEIVRDAARFLEDGEKMQLSYAVQNTHRTVGTRTSSHIVRNFGMRNALQPNHLTVKLTGSAGQSLGAFAAPGLKLEVSGDANDYVGKGLSGGTIVVRPPMNSPLVASENTIIGNTVLYGATDGFLFAAGRAGERFAVRNSGASVVIEGCGSNGCEYMTGGVAVILGSIGANFGAGMTGGMAYLYDPDGKVADMMNMETLVTCPVTVPYWVQQLEGLIERHLEETGSRKAAEILQHWDLERENFVQVCPKEMLIHIPHPLSVEAKAMPAE</sequence>
<dbReference type="SUPFAM" id="SSF51395">
    <property type="entry name" value="FMN-linked oxidoreductases"/>
    <property type="match status" value="1"/>
</dbReference>
<keyword evidence="6" id="KW-0028">Amino-acid biosynthesis</keyword>
<dbReference type="NCBIfam" id="NF008730">
    <property type="entry name" value="PRK11750.1"/>
    <property type="match status" value="1"/>
</dbReference>
<evidence type="ECO:0000256" key="2">
    <source>
        <dbReference type="ARBA" id="ARBA00001927"/>
    </source>
</evidence>
<evidence type="ECO:0000256" key="6">
    <source>
        <dbReference type="ARBA" id="ARBA00022605"/>
    </source>
</evidence>
<dbReference type="FunFam" id="2.160.20.60:FF:000001">
    <property type="entry name" value="Glutamate synthase, large subunit"/>
    <property type="match status" value="1"/>
</dbReference>
<keyword evidence="13" id="KW-0408">Iron</keyword>
<dbReference type="GO" id="GO:0006537">
    <property type="term" value="P:glutamate biosynthetic process"/>
    <property type="evidence" value="ECO:0007669"/>
    <property type="project" value="UniProtKB-KW"/>
</dbReference>
<dbReference type="RefSeq" id="WP_090268903.1">
    <property type="nucleotide sequence ID" value="NZ_FOEP01000003.1"/>
</dbReference>
<keyword evidence="8" id="KW-0288">FMN</keyword>
<dbReference type="GO" id="GO:0051538">
    <property type="term" value="F:3 iron, 4 sulfur cluster binding"/>
    <property type="evidence" value="ECO:0007669"/>
    <property type="project" value="UniProtKB-KW"/>
</dbReference>
<dbReference type="Proteomes" id="UP000198634">
    <property type="component" value="Unassembled WGS sequence"/>
</dbReference>
<keyword evidence="14" id="KW-0411">Iron-sulfur</keyword>
<comment type="cofactor">
    <cofactor evidence="2">
        <name>[3Fe-4S] cluster</name>
        <dbReference type="ChEBI" id="CHEBI:21137"/>
    </cofactor>
</comment>
<keyword evidence="15" id="KW-0314">Glutamate biosynthesis</keyword>
<comment type="catalytic activity">
    <reaction evidence="18">
        <text>2 L-glutamate + NADP(+) = L-glutamine + 2-oxoglutarate + NADPH + H(+)</text>
        <dbReference type="Rhea" id="RHEA:15501"/>
        <dbReference type="ChEBI" id="CHEBI:15378"/>
        <dbReference type="ChEBI" id="CHEBI:16810"/>
        <dbReference type="ChEBI" id="CHEBI:29985"/>
        <dbReference type="ChEBI" id="CHEBI:57783"/>
        <dbReference type="ChEBI" id="CHEBI:58349"/>
        <dbReference type="ChEBI" id="CHEBI:58359"/>
        <dbReference type="EC" id="1.4.1.13"/>
    </reaction>
</comment>
<feature type="region of interest" description="Disordered" evidence="21">
    <location>
        <begin position="912"/>
        <end position="933"/>
    </location>
</feature>
<dbReference type="CDD" id="cd00982">
    <property type="entry name" value="gltB_C"/>
    <property type="match status" value="1"/>
</dbReference>
<dbReference type="FunFam" id="3.60.20.10:FF:000001">
    <property type="entry name" value="Glutamate synthase, large subunit"/>
    <property type="match status" value="1"/>
</dbReference>
<dbReference type="InterPro" id="IPR002932">
    <property type="entry name" value="Glu_synthdom"/>
</dbReference>
<evidence type="ECO:0000256" key="4">
    <source>
        <dbReference type="ARBA" id="ARBA00009716"/>
    </source>
</evidence>
<keyword evidence="10" id="KW-0274">FAD</keyword>
<dbReference type="GO" id="GO:0046872">
    <property type="term" value="F:metal ion binding"/>
    <property type="evidence" value="ECO:0007669"/>
    <property type="project" value="UniProtKB-KW"/>
</dbReference>
<dbReference type="Pfam" id="PF00310">
    <property type="entry name" value="GATase_2"/>
    <property type="match status" value="1"/>
</dbReference>
<evidence type="ECO:0000256" key="1">
    <source>
        <dbReference type="ARBA" id="ARBA00001917"/>
    </source>
</evidence>
<dbReference type="FunFam" id="3.20.20.70:FF:000097">
    <property type="entry name" value="Glutamate synthase, large subunit"/>
    <property type="match status" value="1"/>
</dbReference>
<evidence type="ECO:0000256" key="12">
    <source>
        <dbReference type="ARBA" id="ARBA00023002"/>
    </source>
</evidence>
<comment type="cofactor">
    <cofactor evidence="3">
        <name>FAD</name>
        <dbReference type="ChEBI" id="CHEBI:57692"/>
    </cofactor>
</comment>
<proteinExistence type="inferred from homology"/>
<evidence type="ECO:0000256" key="11">
    <source>
        <dbReference type="ARBA" id="ARBA00022962"/>
    </source>
</evidence>
<dbReference type="Pfam" id="PF01493">
    <property type="entry name" value="GXGXG"/>
    <property type="match status" value="1"/>
</dbReference>
<dbReference type="PANTHER" id="PTHR11938:SF133">
    <property type="entry name" value="GLUTAMATE SYNTHASE (NADH)"/>
    <property type="match status" value="1"/>
</dbReference>
<dbReference type="InterPro" id="IPR013785">
    <property type="entry name" value="Aldolase_TIM"/>
</dbReference>
<dbReference type="SUPFAM" id="SSF56235">
    <property type="entry name" value="N-terminal nucleophile aminohydrolases (Ntn hydrolases)"/>
    <property type="match status" value="1"/>
</dbReference>
<evidence type="ECO:0000256" key="21">
    <source>
        <dbReference type="SAM" id="MobiDB-lite"/>
    </source>
</evidence>
<evidence type="ECO:0000256" key="18">
    <source>
        <dbReference type="ARBA" id="ARBA00048151"/>
    </source>
</evidence>
<dbReference type="PANTHER" id="PTHR11938">
    <property type="entry name" value="FAD NADPH DEHYDROGENASE/OXIDOREDUCTASE"/>
    <property type="match status" value="1"/>
</dbReference>
<evidence type="ECO:0000256" key="13">
    <source>
        <dbReference type="ARBA" id="ARBA00023004"/>
    </source>
</evidence>
<evidence type="ECO:0000256" key="5">
    <source>
        <dbReference type="ARBA" id="ARBA00012079"/>
    </source>
</evidence>
<dbReference type="OrthoDB" id="9758182at2"/>
<feature type="domain" description="Glutamine amidotransferase type-2" evidence="22">
    <location>
        <begin position="34"/>
        <end position="431"/>
    </location>
</feature>
<name>A0A1H9CBA6_9RHOB</name>
<dbReference type="Pfam" id="PF04898">
    <property type="entry name" value="Glu_syn_central"/>
    <property type="match status" value="1"/>
</dbReference>
<evidence type="ECO:0000256" key="7">
    <source>
        <dbReference type="ARBA" id="ARBA00022630"/>
    </source>
</evidence>
<dbReference type="Gene3D" id="3.60.20.10">
    <property type="entry name" value="Glutamine Phosphoribosylpyrophosphate, subunit 1, domain 1"/>
    <property type="match status" value="1"/>
</dbReference>
<keyword evidence="24" id="KW-1185">Reference proteome</keyword>
<evidence type="ECO:0000256" key="19">
    <source>
        <dbReference type="ARBA" id="ARBA00072108"/>
    </source>
</evidence>
<evidence type="ECO:0000256" key="3">
    <source>
        <dbReference type="ARBA" id="ARBA00001974"/>
    </source>
</evidence>
<evidence type="ECO:0000256" key="16">
    <source>
        <dbReference type="ARBA" id="ARBA00023291"/>
    </source>
</evidence>
<evidence type="ECO:0000256" key="8">
    <source>
        <dbReference type="ARBA" id="ARBA00022643"/>
    </source>
</evidence>
<keyword evidence="12" id="KW-0560">Oxidoreductase</keyword>
<evidence type="ECO:0000256" key="10">
    <source>
        <dbReference type="ARBA" id="ARBA00022827"/>
    </source>
</evidence>
<dbReference type="CDD" id="cd00713">
    <property type="entry name" value="GltS"/>
    <property type="match status" value="1"/>
</dbReference>
<evidence type="ECO:0000256" key="14">
    <source>
        <dbReference type="ARBA" id="ARBA00023014"/>
    </source>
</evidence>
<evidence type="ECO:0000256" key="15">
    <source>
        <dbReference type="ARBA" id="ARBA00023164"/>
    </source>
</evidence>
<reference evidence="23 24" key="1">
    <citation type="submission" date="2016-10" db="EMBL/GenBank/DDBJ databases">
        <authorList>
            <person name="de Groot N.N."/>
        </authorList>
    </citation>
    <scope>NUCLEOTIDE SEQUENCE [LARGE SCALE GENOMIC DNA]</scope>
    <source>
        <strain evidence="23 24">DSM 22007</strain>
    </source>
</reference>